<dbReference type="SUPFAM" id="SSF52047">
    <property type="entry name" value="RNI-like"/>
    <property type="match status" value="1"/>
</dbReference>
<reference evidence="2" key="1">
    <citation type="journal article" date="2014" name="Proc. Natl. Acad. Sci. U.S.A.">
        <title>Extensive sampling of basidiomycete genomes demonstrates inadequacy of the white-rot/brown-rot paradigm for wood decay fungi.</title>
        <authorList>
            <person name="Riley R."/>
            <person name="Salamov A.A."/>
            <person name="Brown D.W."/>
            <person name="Nagy L.G."/>
            <person name="Floudas D."/>
            <person name="Held B.W."/>
            <person name="Levasseur A."/>
            <person name="Lombard V."/>
            <person name="Morin E."/>
            <person name="Otillar R."/>
            <person name="Lindquist E.A."/>
            <person name="Sun H."/>
            <person name="LaButti K.M."/>
            <person name="Schmutz J."/>
            <person name="Jabbour D."/>
            <person name="Luo H."/>
            <person name="Baker S.E."/>
            <person name="Pisabarro A.G."/>
            <person name="Walton J.D."/>
            <person name="Blanchette R.A."/>
            <person name="Henrissat B."/>
            <person name="Martin F."/>
            <person name="Cullen D."/>
            <person name="Hibbett D.S."/>
            <person name="Grigoriev I.V."/>
        </authorList>
    </citation>
    <scope>NUCLEOTIDE SEQUENCE [LARGE SCALE GENOMIC DNA]</scope>
    <source>
        <strain evidence="2">FD-172 SS1</strain>
    </source>
</reference>
<dbReference type="InterPro" id="IPR032675">
    <property type="entry name" value="LRR_dom_sf"/>
</dbReference>
<protein>
    <recommendedName>
        <fullName evidence="3">F-box domain-containing protein</fullName>
    </recommendedName>
</protein>
<organism evidence="1 2">
    <name type="scientific">Botryobasidium botryosum (strain FD-172 SS1)</name>
    <dbReference type="NCBI Taxonomy" id="930990"/>
    <lineage>
        <taxon>Eukaryota</taxon>
        <taxon>Fungi</taxon>
        <taxon>Dikarya</taxon>
        <taxon>Basidiomycota</taxon>
        <taxon>Agaricomycotina</taxon>
        <taxon>Agaricomycetes</taxon>
        <taxon>Cantharellales</taxon>
        <taxon>Botryobasidiaceae</taxon>
        <taxon>Botryobasidium</taxon>
    </lineage>
</organism>
<dbReference type="InParanoid" id="A0A067MHJ8"/>
<gene>
    <name evidence="1" type="ORF">BOTBODRAFT_629726</name>
</gene>
<dbReference type="EMBL" id="KL198039">
    <property type="protein sequence ID" value="KDQ14195.1"/>
    <property type="molecule type" value="Genomic_DNA"/>
</dbReference>
<name>A0A067MHJ8_BOTB1</name>
<dbReference type="Gene3D" id="3.80.10.10">
    <property type="entry name" value="Ribonuclease Inhibitor"/>
    <property type="match status" value="1"/>
</dbReference>
<dbReference type="OrthoDB" id="3063971at2759"/>
<dbReference type="HOGENOM" id="CLU_679699_0_0_1"/>
<evidence type="ECO:0008006" key="3">
    <source>
        <dbReference type="Google" id="ProtNLM"/>
    </source>
</evidence>
<dbReference type="AlphaFoldDB" id="A0A067MHJ8"/>
<sequence>MPAHIILWPTSWAVTDLDITISPRLQTPGLLHLLQNLPMLGSLTLSASGNDTNTLKKPINSPVSPLTSLRSLKVSRTIDLYILSTLNLPSLITFSVENFRWSGDNMEHLAMFLSAHQMLEDVALVGARCTDAPEELQLPITDLPSLLYLTISRAPGIFLQQLFAPYLSEIGLSHVEARAASALLYMTPNITRVKFDCLVYPQNKAQELLHAITCTGIASLDVDPTGLKWLDTATLPGLRALSIRKTKAKTHSVVGPILRRLLNRSDFPPLRSMHLEQLNISKEDFVWCLGQMGYMEELTLVDCNVAPEAWSRMADVIALPRLRWLNIEECSSATPPRLVRMVQARNTAISAIALPNAIASLRVRVRFRGDCEDVTPATLDELQLCNWDLLYTQCADSSNRIGRTG</sequence>
<evidence type="ECO:0000313" key="1">
    <source>
        <dbReference type="EMBL" id="KDQ14195.1"/>
    </source>
</evidence>
<accession>A0A067MHJ8</accession>
<dbReference type="Proteomes" id="UP000027195">
    <property type="component" value="Unassembled WGS sequence"/>
</dbReference>
<proteinExistence type="predicted"/>
<evidence type="ECO:0000313" key="2">
    <source>
        <dbReference type="Proteomes" id="UP000027195"/>
    </source>
</evidence>
<keyword evidence="2" id="KW-1185">Reference proteome</keyword>